<organism evidence="1">
    <name type="scientific">Gibberella zeae</name>
    <name type="common">Wheat head blight fungus</name>
    <name type="synonym">Fusarium graminearum</name>
    <dbReference type="NCBI Taxonomy" id="5518"/>
    <lineage>
        <taxon>Eukaryota</taxon>
        <taxon>Fungi</taxon>
        <taxon>Dikarya</taxon>
        <taxon>Ascomycota</taxon>
        <taxon>Pezizomycotina</taxon>
        <taxon>Sordariomycetes</taxon>
        <taxon>Hypocreomycetidae</taxon>
        <taxon>Hypocreales</taxon>
        <taxon>Nectriaceae</taxon>
        <taxon>Fusarium</taxon>
    </lineage>
</organism>
<sequence>LRSCLVVHSPSFSHPWPVLSRRLLHAQHQHQLVMNAVATSPGQVTSQVNQMSLASPHDEKPGCLALDEHGRAPSPATSLITDARPDVAPMDPSFCPEVPPASSVVGTSPVSLFLRSTGGKVRLSETMVQYQSLEDLPNEVLFHIMGFLDVNDLLSTSRTSHLLRDISQAPILHHYRLLRVRTDLTSRLWSPSRPSLADLIARSIFRTNTSIVSRRLARSLVSIRLSRRLAARPSAASLVERSVLPKECVPGMSSVHVAPAIVAKKKAIEKEKVKDGLRQWIASRWRREVRERQDGVRKWEESRGVGRVWRLRRFWESVSRGED</sequence>
<proteinExistence type="predicted"/>
<name>A0A4U9ESR8_GIBZA</name>
<dbReference type="InterPro" id="IPR001810">
    <property type="entry name" value="F-box_dom"/>
</dbReference>
<dbReference type="Pfam" id="PF12937">
    <property type="entry name" value="F-box-like"/>
    <property type="match status" value="1"/>
</dbReference>
<dbReference type="EMBL" id="CAAKMV010000185">
    <property type="protein sequence ID" value="VIO63666.1"/>
    <property type="molecule type" value="Genomic_DNA"/>
</dbReference>
<protein>
    <submittedName>
        <fullName evidence="1">Uncharacterized protein</fullName>
    </submittedName>
</protein>
<reference evidence="1" key="1">
    <citation type="submission" date="2019-04" db="EMBL/GenBank/DDBJ databases">
        <authorList>
            <person name="Melise S."/>
            <person name="Noan J."/>
            <person name="Okalmin O."/>
        </authorList>
    </citation>
    <scope>NUCLEOTIDE SEQUENCE</scope>
    <source>
        <strain evidence="1">FN9</strain>
    </source>
</reference>
<dbReference type="SMART" id="SM00256">
    <property type="entry name" value="FBOX"/>
    <property type="match status" value="1"/>
</dbReference>
<dbReference type="Gene3D" id="6.10.140.2040">
    <property type="match status" value="1"/>
</dbReference>
<feature type="non-terminal residue" evidence="1">
    <location>
        <position position="1"/>
    </location>
</feature>
<evidence type="ECO:0000313" key="1">
    <source>
        <dbReference type="EMBL" id="VIO63666.1"/>
    </source>
</evidence>
<dbReference type="PROSITE" id="PS50181">
    <property type="entry name" value="FBOX"/>
    <property type="match status" value="1"/>
</dbReference>
<dbReference type="SUPFAM" id="SSF81383">
    <property type="entry name" value="F-box domain"/>
    <property type="match status" value="1"/>
</dbReference>
<dbReference type="AlphaFoldDB" id="A0A4U9ESR8"/>
<dbReference type="Gene3D" id="1.20.1280.50">
    <property type="match status" value="1"/>
</dbReference>
<dbReference type="CDD" id="cd09917">
    <property type="entry name" value="F-box_SF"/>
    <property type="match status" value="1"/>
</dbReference>
<gene>
    <name evidence="1" type="ORF">FUG_LOCUS541804</name>
</gene>
<dbReference type="InterPro" id="IPR036047">
    <property type="entry name" value="F-box-like_dom_sf"/>
</dbReference>
<accession>A0A4U9ESR8</accession>